<dbReference type="Pfam" id="PF02230">
    <property type="entry name" value="Abhydrolase_2"/>
    <property type="match status" value="1"/>
</dbReference>
<dbReference type="RefSeq" id="XP_047839894.1">
    <property type="nucleotide sequence ID" value="XM_047983922.1"/>
</dbReference>
<dbReference type="InterPro" id="IPR050565">
    <property type="entry name" value="LYPA1-2/EST-like"/>
</dbReference>
<proteinExistence type="inferred from homology"/>
<dbReference type="GO" id="GO:0008474">
    <property type="term" value="F:palmitoyl-(protein) hydrolase activity"/>
    <property type="evidence" value="ECO:0007669"/>
    <property type="project" value="TreeGrafter"/>
</dbReference>
<dbReference type="InterPro" id="IPR003140">
    <property type="entry name" value="PLipase/COase/thioEstase"/>
</dbReference>
<dbReference type="KEGG" id="ptkz:JDV02_002847"/>
<dbReference type="PANTHER" id="PTHR10655:SF63">
    <property type="entry name" value="PHOSPHOLIPASE_CARBOXYLESTERASE_THIOESTERASE DOMAIN-CONTAINING PROTEIN"/>
    <property type="match status" value="1"/>
</dbReference>
<sequence length="249" mass="26518">MPGHGWRLVFPSSRHVSRGAGDATPVWFQPDSPTTHRPSRRRAKLLAEGLVDAATHLIRLLNEETALLDGRRDRLVLGGLGQGCAMGLWTMLCWGERLGAFVGACAWLPFCDNVARLADQGVFYLGGSSGSGEDDGDGDGDDDDDDRFDRAGFVCNEMPVVGFPPDDNCRAALASTPVCLSHGGDDVAVDAALGRAARDCLLQVGFTVAWREYRGAALDDDGGGGGGWLATREQVDDLAVFLLRIADLS</sequence>
<dbReference type="GO" id="GO:0052689">
    <property type="term" value="F:carboxylic ester hydrolase activity"/>
    <property type="evidence" value="ECO:0007669"/>
    <property type="project" value="TreeGrafter"/>
</dbReference>
<dbReference type="SUPFAM" id="SSF53474">
    <property type="entry name" value="alpha/beta-Hydrolases"/>
    <property type="match status" value="1"/>
</dbReference>
<feature type="domain" description="Phospholipase/carboxylesterase/thioesterase" evidence="2">
    <location>
        <begin position="14"/>
        <end position="112"/>
    </location>
</feature>
<dbReference type="AlphaFoldDB" id="A0A9Q8V863"/>
<comment type="similarity">
    <text evidence="1">Belongs to the AB hydrolase superfamily. AB hydrolase 2 family.</text>
</comment>
<evidence type="ECO:0000256" key="1">
    <source>
        <dbReference type="ARBA" id="ARBA00006499"/>
    </source>
</evidence>
<dbReference type="EMBL" id="CP086355">
    <property type="protein sequence ID" value="UNI16413.1"/>
    <property type="molecule type" value="Genomic_DNA"/>
</dbReference>
<name>A0A9Q8V863_9HYPO</name>
<evidence type="ECO:0000313" key="4">
    <source>
        <dbReference type="Proteomes" id="UP000829364"/>
    </source>
</evidence>
<keyword evidence="4" id="KW-1185">Reference proteome</keyword>
<evidence type="ECO:0000259" key="2">
    <source>
        <dbReference type="Pfam" id="PF02230"/>
    </source>
</evidence>
<dbReference type="GO" id="GO:0005737">
    <property type="term" value="C:cytoplasm"/>
    <property type="evidence" value="ECO:0007669"/>
    <property type="project" value="TreeGrafter"/>
</dbReference>
<evidence type="ECO:0000313" key="3">
    <source>
        <dbReference type="EMBL" id="UNI16413.1"/>
    </source>
</evidence>
<protein>
    <recommendedName>
        <fullName evidence="2">Phospholipase/carboxylesterase/thioesterase domain-containing protein</fullName>
    </recommendedName>
</protein>
<dbReference type="PANTHER" id="PTHR10655">
    <property type="entry name" value="LYSOPHOSPHOLIPASE-RELATED"/>
    <property type="match status" value="1"/>
</dbReference>
<dbReference type="Gene3D" id="3.40.50.1820">
    <property type="entry name" value="alpha/beta hydrolase"/>
    <property type="match status" value="1"/>
</dbReference>
<organism evidence="3 4">
    <name type="scientific">Purpureocillium takamizusanense</name>
    <dbReference type="NCBI Taxonomy" id="2060973"/>
    <lineage>
        <taxon>Eukaryota</taxon>
        <taxon>Fungi</taxon>
        <taxon>Dikarya</taxon>
        <taxon>Ascomycota</taxon>
        <taxon>Pezizomycotina</taxon>
        <taxon>Sordariomycetes</taxon>
        <taxon>Hypocreomycetidae</taxon>
        <taxon>Hypocreales</taxon>
        <taxon>Ophiocordycipitaceae</taxon>
        <taxon>Purpureocillium</taxon>
    </lineage>
</organism>
<dbReference type="InterPro" id="IPR029058">
    <property type="entry name" value="AB_hydrolase_fold"/>
</dbReference>
<reference evidence="3" key="1">
    <citation type="submission" date="2021-11" db="EMBL/GenBank/DDBJ databases">
        <title>Purpureocillium_takamizusanense_genome.</title>
        <authorList>
            <person name="Nguyen N.-H."/>
        </authorList>
    </citation>
    <scope>NUCLEOTIDE SEQUENCE</scope>
    <source>
        <strain evidence="3">PT3</strain>
    </source>
</reference>
<dbReference type="GeneID" id="72064807"/>
<dbReference type="Proteomes" id="UP000829364">
    <property type="component" value="Chromosome 2"/>
</dbReference>
<dbReference type="OrthoDB" id="4924647at2759"/>
<gene>
    <name evidence="3" type="ORF">JDV02_002847</name>
</gene>
<accession>A0A9Q8V863</accession>